<evidence type="ECO:0000313" key="2">
    <source>
        <dbReference type="EMBL" id="OPH53092.1"/>
    </source>
</evidence>
<accession>A0A1V4HEZ8</accession>
<dbReference type="SUPFAM" id="SSF52540">
    <property type="entry name" value="P-loop containing nucleoside triphosphate hydrolases"/>
    <property type="match status" value="1"/>
</dbReference>
<dbReference type="Proteomes" id="UP000190626">
    <property type="component" value="Unassembled WGS sequence"/>
</dbReference>
<protein>
    <recommendedName>
        <fullName evidence="4">Sulfotransferase domain-containing protein</fullName>
    </recommendedName>
</protein>
<dbReference type="EMBL" id="MBTG01000024">
    <property type="protein sequence ID" value="OPH53092.1"/>
    <property type="molecule type" value="Genomic_DNA"/>
</dbReference>
<keyword evidence="3" id="KW-1185">Reference proteome</keyword>
<reference evidence="3" key="1">
    <citation type="submission" date="2016-07" db="EMBL/GenBank/DDBJ databases">
        <authorList>
            <person name="Florea S."/>
            <person name="Webb J.S."/>
            <person name="Jaromczyk J."/>
            <person name="Schardl C.L."/>
        </authorList>
    </citation>
    <scope>NUCLEOTIDE SEQUENCE [LARGE SCALE GENOMIC DNA]</scope>
    <source>
        <strain evidence="3">CY1</strain>
    </source>
</reference>
<feature type="coiled-coil region" evidence="1">
    <location>
        <begin position="325"/>
        <end position="378"/>
    </location>
</feature>
<gene>
    <name evidence="2" type="ORF">BC351_31940</name>
</gene>
<sequence>MGKAICVLGMHRSGTSMLMKTLNNLGVYLGKDEDMLAIADDNPEGFWEHRGIVEIHENILSELNRRWDSLTPLPKNWLNNPRVQQYKLDLIELIKREFKNVSVWGFKDPRTCILIPLWNEIYEVLEMEVSYIIILRNPLDIANSLNKRNDINKQYGIALWYYYMINIMEYTRGCNKLVLHYDSILEETINSARIIASYTGLEINSEIEMKIRESIKPELRHSKSTFNELSLYTEERAALLYKNSKDIFESEYTEIHSIENYNFYTRLVQLEELDKQYLTNVQIINKLNYSLAEASQVARNEIDRKNIEIGQKNIEIKEKNGKIELMNSEIELKNSEIEHKNFEIEKIRKVIELNKHETEQIIDAMQNMQNIVDRAEAQSILLAHTKLFKCVHLIYRLKHQLIKGNIKAKREFFSWLFKRFNKQEYIKDRQYNPIYQITDILESNKIIELND</sequence>
<dbReference type="RefSeq" id="WP_079415940.1">
    <property type="nucleotide sequence ID" value="NZ_MBTG01000024.1"/>
</dbReference>
<dbReference type="InterPro" id="IPR027417">
    <property type="entry name" value="P-loop_NTPase"/>
</dbReference>
<evidence type="ECO:0000256" key="1">
    <source>
        <dbReference type="SAM" id="Coils"/>
    </source>
</evidence>
<evidence type="ECO:0000313" key="3">
    <source>
        <dbReference type="Proteomes" id="UP000190626"/>
    </source>
</evidence>
<name>A0A1V4HEZ8_9BACL</name>
<proteinExistence type="predicted"/>
<keyword evidence="1" id="KW-0175">Coiled coil</keyword>
<dbReference type="AlphaFoldDB" id="A0A1V4HEZ8"/>
<evidence type="ECO:0008006" key="4">
    <source>
        <dbReference type="Google" id="ProtNLM"/>
    </source>
</evidence>
<dbReference type="STRING" id="1469647.BC351_31940"/>
<dbReference type="Gene3D" id="3.40.50.300">
    <property type="entry name" value="P-loop containing nucleotide triphosphate hydrolases"/>
    <property type="match status" value="1"/>
</dbReference>
<comment type="caution">
    <text evidence="2">The sequence shown here is derived from an EMBL/GenBank/DDBJ whole genome shotgun (WGS) entry which is preliminary data.</text>
</comment>
<dbReference type="OrthoDB" id="9816424at2"/>
<organism evidence="2 3">
    <name type="scientific">Paenibacillus ferrarius</name>
    <dbReference type="NCBI Taxonomy" id="1469647"/>
    <lineage>
        <taxon>Bacteria</taxon>
        <taxon>Bacillati</taxon>
        <taxon>Bacillota</taxon>
        <taxon>Bacilli</taxon>
        <taxon>Bacillales</taxon>
        <taxon>Paenibacillaceae</taxon>
        <taxon>Paenibacillus</taxon>
    </lineage>
</organism>